<comment type="caution">
    <text evidence="1">The sequence shown here is derived from an EMBL/GenBank/DDBJ whole genome shotgun (WGS) entry which is preliminary data.</text>
</comment>
<dbReference type="Proteomes" id="UP001418222">
    <property type="component" value="Unassembled WGS sequence"/>
</dbReference>
<keyword evidence="2" id="KW-1185">Reference proteome</keyword>
<proteinExistence type="predicted"/>
<evidence type="ECO:0000313" key="1">
    <source>
        <dbReference type="EMBL" id="KAK8919415.1"/>
    </source>
</evidence>
<dbReference type="EMBL" id="JBBWWQ010000019">
    <property type="protein sequence ID" value="KAK8919415.1"/>
    <property type="molecule type" value="Genomic_DNA"/>
</dbReference>
<name>A0AAP0AYU1_9ASPA</name>
<protein>
    <submittedName>
        <fullName evidence="1">Uncharacterized protein</fullName>
    </submittedName>
</protein>
<dbReference type="AlphaFoldDB" id="A0AAP0AYU1"/>
<gene>
    <name evidence="1" type="ORF">KSP39_PZI021976</name>
</gene>
<organism evidence="1 2">
    <name type="scientific">Platanthera zijinensis</name>
    <dbReference type="NCBI Taxonomy" id="2320716"/>
    <lineage>
        <taxon>Eukaryota</taxon>
        <taxon>Viridiplantae</taxon>
        <taxon>Streptophyta</taxon>
        <taxon>Embryophyta</taxon>
        <taxon>Tracheophyta</taxon>
        <taxon>Spermatophyta</taxon>
        <taxon>Magnoliopsida</taxon>
        <taxon>Liliopsida</taxon>
        <taxon>Asparagales</taxon>
        <taxon>Orchidaceae</taxon>
        <taxon>Orchidoideae</taxon>
        <taxon>Orchideae</taxon>
        <taxon>Orchidinae</taxon>
        <taxon>Platanthera</taxon>
    </lineage>
</organism>
<evidence type="ECO:0000313" key="2">
    <source>
        <dbReference type="Proteomes" id="UP001418222"/>
    </source>
</evidence>
<accession>A0AAP0AYU1</accession>
<reference evidence="1 2" key="1">
    <citation type="journal article" date="2022" name="Nat. Plants">
        <title>Genomes of leafy and leafless Platanthera orchids illuminate the evolution of mycoheterotrophy.</title>
        <authorList>
            <person name="Li M.H."/>
            <person name="Liu K.W."/>
            <person name="Li Z."/>
            <person name="Lu H.C."/>
            <person name="Ye Q.L."/>
            <person name="Zhang D."/>
            <person name="Wang J.Y."/>
            <person name="Li Y.F."/>
            <person name="Zhong Z.M."/>
            <person name="Liu X."/>
            <person name="Yu X."/>
            <person name="Liu D.K."/>
            <person name="Tu X.D."/>
            <person name="Liu B."/>
            <person name="Hao Y."/>
            <person name="Liao X.Y."/>
            <person name="Jiang Y.T."/>
            <person name="Sun W.H."/>
            <person name="Chen J."/>
            <person name="Chen Y.Q."/>
            <person name="Ai Y."/>
            <person name="Zhai J.W."/>
            <person name="Wu S.S."/>
            <person name="Zhou Z."/>
            <person name="Hsiao Y.Y."/>
            <person name="Wu W.L."/>
            <person name="Chen Y.Y."/>
            <person name="Lin Y.F."/>
            <person name="Hsu J.L."/>
            <person name="Li C.Y."/>
            <person name="Wang Z.W."/>
            <person name="Zhao X."/>
            <person name="Zhong W.Y."/>
            <person name="Ma X.K."/>
            <person name="Ma L."/>
            <person name="Huang J."/>
            <person name="Chen G.Z."/>
            <person name="Huang M.Z."/>
            <person name="Huang L."/>
            <person name="Peng D.H."/>
            <person name="Luo Y.B."/>
            <person name="Zou S.Q."/>
            <person name="Chen S.P."/>
            <person name="Lan S."/>
            <person name="Tsai W.C."/>
            <person name="Van de Peer Y."/>
            <person name="Liu Z.J."/>
        </authorList>
    </citation>
    <scope>NUCLEOTIDE SEQUENCE [LARGE SCALE GENOMIC DNA]</scope>
    <source>
        <strain evidence="1">Lor287</strain>
    </source>
</reference>
<sequence>MTFVIDSKTGLSQSRTIPLRQHIVHIYNYETKVNSAENKQVSAPKLIPLKLKTMLTDTVEKPQILAPRQITLRIKFLLNITVEKIQNVIVEPVQFGGSQN</sequence>